<feature type="domain" description="Ice-binding protein C-terminal" evidence="2">
    <location>
        <begin position="201"/>
        <end position="223"/>
    </location>
</feature>
<evidence type="ECO:0000313" key="4">
    <source>
        <dbReference type="Proteomes" id="UP000198623"/>
    </source>
</evidence>
<evidence type="ECO:0000259" key="2">
    <source>
        <dbReference type="Pfam" id="PF07589"/>
    </source>
</evidence>
<evidence type="ECO:0000313" key="3">
    <source>
        <dbReference type="EMBL" id="SFG00607.1"/>
    </source>
</evidence>
<evidence type="ECO:0000256" key="1">
    <source>
        <dbReference type="SAM" id="SignalP"/>
    </source>
</evidence>
<proteinExistence type="predicted"/>
<gene>
    <name evidence="3" type="ORF">SAMN05216175_102385</name>
</gene>
<protein>
    <submittedName>
        <fullName evidence="3">PEP-CTERM protein-sorting domain-containing protein</fullName>
    </submittedName>
</protein>
<reference evidence="4" key="1">
    <citation type="submission" date="2016-10" db="EMBL/GenBank/DDBJ databases">
        <authorList>
            <person name="Varghese N."/>
            <person name="Submissions S."/>
        </authorList>
    </citation>
    <scope>NUCLEOTIDE SEQUENCE [LARGE SCALE GENOMIC DNA]</scope>
    <source>
        <strain evidence="4">CGMCC 1.10971</strain>
    </source>
</reference>
<accession>A0A1I2NFZ2</accession>
<organism evidence="3 4">
    <name type="scientific">Neptunomonas qingdaonensis</name>
    <dbReference type="NCBI Taxonomy" id="1045558"/>
    <lineage>
        <taxon>Bacteria</taxon>
        <taxon>Pseudomonadati</taxon>
        <taxon>Pseudomonadota</taxon>
        <taxon>Gammaproteobacteria</taxon>
        <taxon>Oceanospirillales</taxon>
        <taxon>Oceanospirillaceae</taxon>
        <taxon>Neptunomonas</taxon>
    </lineage>
</organism>
<dbReference type="InterPro" id="IPR013424">
    <property type="entry name" value="Ice-binding_C"/>
</dbReference>
<dbReference type="AlphaFoldDB" id="A0A1I2NFZ2"/>
<name>A0A1I2NFZ2_9GAMM</name>
<dbReference type="RefSeq" id="WP_244889913.1">
    <property type="nucleotide sequence ID" value="NZ_FOOU01000002.1"/>
</dbReference>
<feature type="chain" id="PRO_5011566578" evidence="1">
    <location>
        <begin position="19"/>
        <end position="227"/>
    </location>
</feature>
<feature type="signal peptide" evidence="1">
    <location>
        <begin position="1"/>
        <end position="18"/>
    </location>
</feature>
<dbReference type="STRING" id="1045558.SAMN05216175_102385"/>
<dbReference type="Proteomes" id="UP000198623">
    <property type="component" value="Unassembled WGS sequence"/>
</dbReference>
<dbReference type="NCBIfam" id="TIGR02595">
    <property type="entry name" value="PEP_CTERM"/>
    <property type="match status" value="1"/>
</dbReference>
<sequence length="227" mass="24076">MKKIIGLVACLFVGSANAGFIEHIKNGDFETGSFSKWNVGNNVVNTGTGDWSINNGTLNTGYGFGVDPLIQLSPSISGAYDAVTTRGDGTAGFHILYQDITLPSSFGAAVLSWDDWISSDADYSDPDREWRVLIEGLTFSLSSEVFSTAPGPAESLGLQSRSFDVTSLLTPFANQSIRISFEHQDSNGNLSVGLDNVSFITVPEPASLALLGLGLVGIGFSRRKKAA</sequence>
<keyword evidence="1" id="KW-0732">Signal</keyword>
<dbReference type="Pfam" id="PF07589">
    <property type="entry name" value="PEP-CTERM"/>
    <property type="match status" value="1"/>
</dbReference>
<keyword evidence="4" id="KW-1185">Reference proteome</keyword>
<dbReference type="EMBL" id="FOOU01000002">
    <property type="protein sequence ID" value="SFG00607.1"/>
    <property type="molecule type" value="Genomic_DNA"/>
</dbReference>